<dbReference type="PANTHER" id="PTHR30333">
    <property type="entry name" value="CYTOCHROME C-TYPE PROTEIN"/>
    <property type="match status" value="1"/>
</dbReference>
<dbReference type="InterPro" id="IPR005126">
    <property type="entry name" value="NapC/NirT_cyt_c_N"/>
</dbReference>
<dbReference type="Gene3D" id="1.10.3820.10">
    <property type="entry name" value="Di-heme elbow motif domain"/>
    <property type="match status" value="1"/>
</dbReference>
<keyword evidence="5" id="KW-0349">Heme</keyword>
<evidence type="ECO:0000256" key="4">
    <source>
        <dbReference type="ARBA" id="ARBA00022475"/>
    </source>
</evidence>
<dbReference type="Pfam" id="PF03264">
    <property type="entry name" value="Cytochrom_NNT"/>
    <property type="match status" value="1"/>
</dbReference>
<dbReference type="NCBIfam" id="TIGR03153">
    <property type="entry name" value="cytochr_NrfH"/>
    <property type="match status" value="1"/>
</dbReference>
<dbReference type="PANTHER" id="PTHR30333:SF1">
    <property type="entry name" value="CYTOCHROME C-TYPE PROTEIN NAPC"/>
    <property type="match status" value="1"/>
</dbReference>
<evidence type="ECO:0000256" key="6">
    <source>
        <dbReference type="ARBA" id="ARBA00022692"/>
    </source>
</evidence>
<organism evidence="13 14">
    <name type="scientific">Nannocystis bainbridge</name>
    <dbReference type="NCBI Taxonomy" id="2995303"/>
    <lineage>
        <taxon>Bacteria</taxon>
        <taxon>Pseudomonadati</taxon>
        <taxon>Myxococcota</taxon>
        <taxon>Polyangia</taxon>
        <taxon>Nannocystales</taxon>
        <taxon>Nannocystaceae</taxon>
        <taxon>Nannocystis</taxon>
    </lineage>
</organism>
<comment type="caution">
    <text evidence="13">The sequence shown here is derived from an EMBL/GenBank/DDBJ whole genome shotgun (WGS) entry which is preliminary data.</text>
</comment>
<keyword evidence="10" id="KW-0408">Iron</keyword>
<keyword evidence="4" id="KW-1003">Cell membrane</keyword>
<accession>A0ABT5E4Y4</accession>
<keyword evidence="7" id="KW-0479">Metal-binding</keyword>
<sequence length="149" mass="15788">MLFAVAAVFGAATGSAVGIGSYVFVYAEGASYLTDDPGACANCHVMRAHLDAWSRSSHHAVAVCNDCHAPRGLVGKYAVKAINGWNHSVAFVSGEFAEPFHVTPMNRRVTEDACRACHGEIVAAIDHPGGDAERLSCVRCHPRVGHDVQ</sequence>
<evidence type="ECO:0000313" key="14">
    <source>
        <dbReference type="Proteomes" id="UP001221686"/>
    </source>
</evidence>
<keyword evidence="9" id="KW-1133">Transmembrane helix</keyword>
<evidence type="ECO:0000256" key="2">
    <source>
        <dbReference type="ARBA" id="ARBA00007395"/>
    </source>
</evidence>
<keyword evidence="13" id="KW-0560">Oxidoreductase</keyword>
<dbReference type="EC" id="1.7.2.2" evidence="13"/>
<keyword evidence="14" id="KW-1185">Reference proteome</keyword>
<dbReference type="InterPro" id="IPR017571">
    <property type="entry name" value="NrfH"/>
</dbReference>
<dbReference type="GO" id="GO:0042279">
    <property type="term" value="F:nitrite reductase (cytochrome, ammonia-forming) activity"/>
    <property type="evidence" value="ECO:0007669"/>
    <property type="project" value="UniProtKB-EC"/>
</dbReference>
<evidence type="ECO:0000256" key="9">
    <source>
        <dbReference type="ARBA" id="ARBA00022989"/>
    </source>
</evidence>
<evidence type="ECO:0000259" key="12">
    <source>
        <dbReference type="Pfam" id="PF03264"/>
    </source>
</evidence>
<dbReference type="EMBL" id="JAQNDL010000003">
    <property type="protein sequence ID" value="MDC0720929.1"/>
    <property type="molecule type" value="Genomic_DNA"/>
</dbReference>
<comment type="subcellular location">
    <subcellularLocation>
        <location evidence="1">Cell membrane</location>
    </subcellularLocation>
</comment>
<feature type="domain" description="NapC/NirT cytochrome c N-terminal" evidence="12">
    <location>
        <begin position="12"/>
        <end position="148"/>
    </location>
</feature>
<dbReference type="InterPro" id="IPR038266">
    <property type="entry name" value="NapC/NirT_cytc_sf"/>
</dbReference>
<evidence type="ECO:0000256" key="8">
    <source>
        <dbReference type="ARBA" id="ARBA00022982"/>
    </source>
</evidence>
<evidence type="ECO:0000256" key="3">
    <source>
        <dbReference type="ARBA" id="ARBA00022448"/>
    </source>
</evidence>
<proteinExistence type="inferred from homology"/>
<keyword evidence="8" id="KW-0249">Electron transport</keyword>
<reference evidence="13 14" key="1">
    <citation type="submission" date="2022-11" db="EMBL/GenBank/DDBJ databases">
        <title>Minimal conservation of predation-associated metabolite biosynthetic gene clusters underscores biosynthetic potential of Myxococcota including descriptions for ten novel species: Archangium lansinium sp. nov., Myxococcus landrumus sp. nov., Nannocystis bai.</title>
        <authorList>
            <person name="Ahearne A."/>
            <person name="Stevens C."/>
            <person name="Dowd S."/>
        </authorList>
    </citation>
    <scope>NUCLEOTIDE SEQUENCE [LARGE SCALE GENOMIC DNA]</scope>
    <source>
        <strain evidence="13 14">BB15-2</strain>
    </source>
</reference>
<protein>
    <submittedName>
        <fullName evidence="13">Cytochrome c nitrite reductase small subunit</fullName>
        <ecNumber evidence="13">1.7.2.2</ecNumber>
    </submittedName>
</protein>
<gene>
    <name evidence="13" type="primary">nrfH</name>
    <name evidence="13" type="ORF">POL25_28750</name>
</gene>
<evidence type="ECO:0000256" key="11">
    <source>
        <dbReference type="ARBA" id="ARBA00023136"/>
    </source>
</evidence>
<evidence type="ECO:0000256" key="7">
    <source>
        <dbReference type="ARBA" id="ARBA00022723"/>
    </source>
</evidence>
<name>A0ABT5E4Y4_9BACT</name>
<evidence type="ECO:0000256" key="10">
    <source>
        <dbReference type="ARBA" id="ARBA00023004"/>
    </source>
</evidence>
<keyword evidence="6" id="KW-0812">Transmembrane</keyword>
<dbReference type="Proteomes" id="UP001221686">
    <property type="component" value="Unassembled WGS sequence"/>
</dbReference>
<dbReference type="InterPro" id="IPR051174">
    <property type="entry name" value="Cytochrome_c-type_ET"/>
</dbReference>
<dbReference type="SUPFAM" id="SSF48695">
    <property type="entry name" value="Multiheme cytochromes"/>
    <property type="match status" value="1"/>
</dbReference>
<evidence type="ECO:0000256" key="1">
    <source>
        <dbReference type="ARBA" id="ARBA00004236"/>
    </source>
</evidence>
<evidence type="ECO:0000256" key="5">
    <source>
        <dbReference type="ARBA" id="ARBA00022617"/>
    </source>
</evidence>
<dbReference type="InterPro" id="IPR036280">
    <property type="entry name" value="Multihaem_cyt_sf"/>
</dbReference>
<evidence type="ECO:0000313" key="13">
    <source>
        <dbReference type="EMBL" id="MDC0720929.1"/>
    </source>
</evidence>
<keyword evidence="11" id="KW-0472">Membrane</keyword>
<keyword evidence="3" id="KW-0813">Transport</keyword>
<comment type="similarity">
    <text evidence="2">Belongs to the NapC/NirT/NrfH family.</text>
</comment>